<dbReference type="AlphaFoldDB" id="R0LTK1"/>
<protein>
    <submittedName>
        <fullName evidence="1">Uncharacterized protein</fullName>
    </submittedName>
</protein>
<reference evidence="2" key="1">
    <citation type="journal article" date="2013" name="Nat. Genet.">
        <title>The duck genome and transcriptome provide insight into an avian influenza virus reservoir species.</title>
        <authorList>
            <person name="Huang Y."/>
            <person name="Li Y."/>
            <person name="Burt D.W."/>
            <person name="Chen H."/>
            <person name="Zhang Y."/>
            <person name="Qian W."/>
            <person name="Kim H."/>
            <person name="Gan S."/>
            <person name="Zhao Y."/>
            <person name="Li J."/>
            <person name="Yi K."/>
            <person name="Feng H."/>
            <person name="Zhu P."/>
            <person name="Li B."/>
            <person name="Liu Q."/>
            <person name="Fairley S."/>
            <person name="Magor K.E."/>
            <person name="Du Z."/>
            <person name="Hu X."/>
            <person name="Goodman L."/>
            <person name="Tafer H."/>
            <person name="Vignal A."/>
            <person name="Lee T."/>
            <person name="Kim K.W."/>
            <person name="Sheng Z."/>
            <person name="An Y."/>
            <person name="Searle S."/>
            <person name="Herrero J."/>
            <person name="Groenen M.A."/>
            <person name="Crooijmans R.P."/>
            <person name="Faraut T."/>
            <person name="Cai Q."/>
            <person name="Webster R.G."/>
            <person name="Aldridge J.R."/>
            <person name="Warren W.C."/>
            <person name="Bartschat S."/>
            <person name="Kehr S."/>
            <person name="Marz M."/>
            <person name="Stadler P.F."/>
            <person name="Smith J."/>
            <person name="Kraus R.H."/>
            <person name="Zhao Y."/>
            <person name="Ren L."/>
            <person name="Fei J."/>
            <person name="Morisson M."/>
            <person name="Kaiser P."/>
            <person name="Griffin D.K."/>
            <person name="Rao M."/>
            <person name="Pitel F."/>
            <person name="Wang J."/>
            <person name="Li N."/>
        </authorList>
    </citation>
    <scope>NUCLEOTIDE SEQUENCE [LARGE SCALE GENOMIC DNA]</scope>
</reference>
<gene>
    <name evidence="1" type="ORF">Anapl_08047</name>
</gene>
<sequence length="203" mass="22213">MGMRALGNAMKPPPLHVLEEILVSEASNNTFRLCSEQLPTCILCVDKGGEGEHSLGFIDAVVLMICRPAALVLDPADAEGEMKCKLYCFQPSALVSSTCKQQLPERGCAKESSSSPLLVLFCLEELKNLVAFATLVTNGIGHFSEIIQHSKISCGRMGLGKQEETTQDSFLRLKCNFSFAQPNLIVTIRRRNLPEQSDLLLCP</sequence>
<proteinExistence type="predicted"/>
<accession>R0LTK1</accession>
<dbReference type="Proteomes" id="UP000296049">
    <property type="component" value="Unassembled WGS sequence"/>
</dbReference>
<keyword evidence="2" id="KW-1185">Reference proteome</keyword>
<organism evidence="1 2">
    <name type="scientific">Anas platyrhynchos</name>
    <name type="common">Mallard</name>
    <name type="synonym">Anas boschas</name>
    <dbReference type="NCBI Taxonomy" id="8839"/>
    <lineage>
        <taxon>Eukaryota</taxon>
        <taxon>Metazoa</taxon>
        <taxon>Chordata</taxon>
        <taxon>Craniata</taxon>
        <taxon>Vertebrata</taxon>
        <taxon>Euteleostomi</taxon>
        <taxon>Archelosauria</taxon>
        <taxon>Archosauria</taxon>
        <taxon>Dinosauria</taxon>
        <taxon>Saurischia</taxon>
        <taxon>Theropoda</taxon>
        <taxon>Coelurosauria</taxon>
        <taxon>Aves</taxon>
        <taxon>Neognathae</taxon>
        <taxon>Galloanserae</taxon>
        <taxon>Anseriformes</taxon>
        <taxon>Anatidae</taxon>
        <taxon>Anatinae</taxon>
        <taxon>Anas</taxon>
    </lineage>
</organism>
<evidence type="ECO:0000313" key="2">
    <source>
        <dbReference type="Proteomes" id="UP000296049"/>
    </source>
</evidence>
<dbReference type="EMBL" id="KB742389">
    <property type="protein sequence ID" value="EOB09129.1"/>
    <property type="molecule type" value="Genomic_DNA"/>
</dbReference>
<evidence type="ECO:0000313" key="1">
    <source>
        <dbReference type="EMBL" id="EOB09129.1"/>
    </source>
</evidence>
<name>R0LTK1_ANAPL</name>